<feature type="compositionally biased region" description="Basic and acidic residues" evidence="6">
    <location>
        <begin position="9"/>
        <end position="23"/>
    </location>
</feature>
<dbReference type="Proteomes" id="UP001623384">
    <property type="component" value="Chromosome"/>
</dbReference>
<proteinExistence type="predicted"/>
<evidence type="ECO:0000313" key="10">
    <source>
        <dbReference type="Proteomes" id="UP001623384"/>
    </source>
</evidence>
<evidence type="ECO:0000259" key="8">
    <source>
        <dbReference type="Pfam" id="PF04024"/>
    </source>
</evidence>
<keyword evidence="3 7" id="KW-0812">Transmembrane</keyword>
<evidence type="ECO:0000256" key="1">
    <source>
        <dbReference type="ARBA" id="ARBA00004162"/>
    </source>
</evidence>
<evidence type="ECO:0000256" key="3">
    <source>
        <dbReference type="ARBA" id="ARBA00022692"/>
    </source>
</evidence>
<feature type="transmembrane region" description="Helical" evidence="7">
    <location>
        <begin position="201"/>
        <end position="223"/>
    </location>
</feature>
<feature type="transmembrane region" description="Helical" evidence="7">
    <location>
        <begin position="344"/>
        <end position="364"/>
    </location>
</feature>
<gene>
    <name evidence="9" type="ORF">WHH00_04865</name>
</gene>
<evidence type="ECO:0000256" key="7">
    <source>
        <dbReference type="SAM" id="Phobius"/>
    </source>
</evidence>
<dbReference type="PANTHER" id="PTHR33885">
    <property type="entry name" value="PHAGE SHOCK PROTEIN C"/>
    <property type="match status" value="1"/>
</dbReference>
<evidence type="ECO:0000313" key="9">
    <source>
        <dbReference type="EMBL" id="WXK94143.1"/>
    </source>
</evidence>
<keyword evidence="2" id="KW-1003">Cell membrane</keyword>
<dbReference type="RefSeq" id="WP_406637035.1">
    <property type="nucleotide sequence ID" value="NZ_CP148033.1"/>
</dbReference>
<dbReference type="InterPro" id="IPR007168">
    <property type="entry name" value="Phageshock_PspC_N"/>
</dbReference>
<name>A0ABZ2RFA7_9MICC</name>
<keyword evidence="4 7" id="KW-1133">Transmembrane helix</keyword>
<evidence type="ECO:0000256" key="4">
    <source>
        <dbReference type="ARBA" id="ARBA00022989"/>
    </source>
</evidence>
<feature type="region of interest" description="Disordered" evidence="6">
    <location>
        <begin position="504"/>
        <end position="527"/>
    </location>
</feature>
<evidence type="ECO:0000256" key="2">
    <source>
        <dbReference type="ARBA" id="ARBA00022475"/>
    </source>
</evidence>
<dbReference type="PANTHER" id="PTHR33885:SF3">
    <property type="entry name" value="PHAGE SHOCK PROTEIN C"/>
    <property type="match status" value="1"/>
</dbReference>
<evidence type="ECO:0000256" key="5">
    <source>
        <dbReference type="ARBA" id="ARBA00023136"/>
    </source>
</evidence>
<dbReference type="InterPro" id="IPR052027">
    <property type="entry name" value="PspC"/>
</dbReference>
<protein>
    <submittedName>
        <fullName evidence="9">PspC domain-containing protein</fullName>
    </submittedName>
</protein>
<sequence>MNSQTPTPDDGHPTEPIPKRENENPTLPLLPPDQQAPAGSPDPALASGPAPKQEQKQEQEDPDGSSHGSTRDHAAQDSAGAASTGQPAGYFPGQDNPDDGNPGQGSRSYPYAGAPNQQSDFFRWVRSHGITRGQDRWIGGVSSGIARRLGIDPLIVRGVFIVMTLFAGIGVLFYGLAWAFLPEPDGRIHVQEAGAGRWTSGMTGSLIAVILGFSGLGGDFWGWSNHGFGAFLWTLFWVGGAIYLVYYLAQRNKAAVGTPAGAAASGTTSYAGTTYPGTTTHSAAPSAATAPPYSDVAGTGPFTGSPYGAAGSGSGGWDYKGTGSTWQPQGPPTAPKVRPAGPGAPAVAIAAGSALIVGAGLKALDVTNIIDLGDSTNAIAWASAAAVLGLAILILGFRGRTSGILSFFAVAALVTGGIFNVVGNNGERVRFQEVDWAPTSIQQASEGLNITAGRGTVDLTALDLDEPLESEVLVPLDFTASNVTVVIPDSVPVDIRADMTLGNLAEGGSQRGGTTTRESSYNTDKPGSHLVIEIDGTVSNVTIEEGN</sequence>
<feature type="region of interest" description="Disordered" evidence="6">
    <location>
        <begin position="1"/>
        <end position="113"/>
    </location>
</feature>
<keyword evidence="5 7" id="KW-0472">Membrane</keyword>
<feature type="compositionally biased region" description="Polar residues" evidence="6">
    <location>
        <begin position="512"/>
        <end position="525"/>
    </location>
</feature>
<feature type="transmembrane region" description="Helical" evidence="7">
    <location>
        <begin position="403"/>
        <end position="422"/>
    </location>
</feature>
<accession>A0ABZ2RFA7</accession>
<feature type="transmembrane region" description="Helical" evidence="7">
    <location>
        <begin position="154"/>
        <end position="181"/>
    </location>
</feature>
<feature type="transmembrane region" description="Helical" evidence="7">
    <location>
        <begin position="376"/>
        <end position="397"/>
    </location>
</feature>
<feature type="transmembrane region" description="Helical" evidence="7">
    <location>
        <begin position="230"/>
        <end position="249"/>
    </location>
</feature>
<dbReference type="Pfam" id="PF04024">
    <property type="entry name" value="PspC"/>
    <property type="match status" value="1"/>
</dbReference>
<evidence type="ECO:0000256" key="6">
    <source>
        <dbReference type="SAM" id="MobiDB-lite"/>
    </source>
</evidence>
<dbReference type="EMBL" id="CP148033">
    <property type="protein sequence ID" value="WXK94143.1"/>
    <property type="molecule type" value="Genomic_DNA"/>
</dbReference>
<keyword evidence="10" id="KW-1185">Reference proteome</keyword>
<comment type="subcellular location">
    <subcellularLocation>
        <location evidence="1">Cell membrane</location>
        <topology evidence="1">Single-pass membrane protein</topology>
    </subcellularLocation>
</comment>
<reference evidence="9 10" key="1">
    <citation type="submission" date="2024-03" db="EMBL/GenBank/DDBJ databases">
        <title>Rhodococcus navarretei sp. nov. and Pseudarthrobacter quantumdoti sp. nov., two new species with the ability to biosynthesize Quantum Dots isolated from soil samples at Union Glacier, Antarctica.</title>
        <authorList>
            <person name="Vargas M."/>
        </authorList>
    </citation>
    <scope>NUCLEOTIDE SEQUENCE [LARGE SCALE GENOMIC DNA]</scope>
    <source>
        <strain evidence="9 10">RC-2-3</strain>
    </source>
</reference>
<feature type="domain" description="Phage shock protein PspC N-terminal" evidence="8">
    <location>
        <begin position="132"/>
        <end position="183"/>
    </location>
</feature>
<organism evidence="9 10">
    <name type="scientific">Pseudarthrobacter quantipunctorum</name>
    <dbReference type="NCBI Taxonomy" id="3128980"/>
    <lineage>
        <taxon>Bacteria</taxon>
        <taxon>Bacillati</taxon>
        <taxon>Actinomycetota</taxon>
        <taxon>Actinomycetes</taxon>
        <taxon>Micrococcales</taxon>
        <taxon>Micrococcaceae</taxon>
        <taxon>Pseudarthrobacter</taxon>
    </lineage>
</organism>